<dbReference type="GO" id="GO:0045273">
    <property type="term" value="C:respiratory chain complex II (succinate dehydrogenase)"/>
    <property type="evidence" value="ECO:0007669"/>
    <property type="project" value="InterPro"/>
</dbReference>
<keyword evidence="3" id="KW-0496">Mitochondrion</keyword>
<protein>
    <submittedName>
        <fullName evidence="3">Succinate dehydrogenase cytochrome subunit 4</fullName>
    </submittedName>
</protein>
<keyword evidence="2" id="KW-0812">Transmembrane</keyword>
<keyword evidence="2" id="KW-1133">Transmembrane helix</keyword>
<dbReference type="GO" id="GO:0005743">
    <property type="term" value="C:mitochondrial inner membrane"/>
    <property type="evidence" value="ECO:0007669"/>
    <property type="project" value="InterPro"/>
</dbReference>
<dbReference type="PANTHER" id="PTHR36358">
    <property type="entry name" value="SUCCINATE DEHYDROGENASE SUBUNIT 4, MITOCHONDRIAL"/>
    <property type="match status" value="1"/>
</dbReference>
<dbReference type="AlphaFoldDB" id="A0A8H2SEJ6"/>
<evidence type="ECO:0000256" key="1">
    <source>
        <dbReference type="SAM" id="MobiDB-lite"/>
    </source>
</evidence>
<dbReference type="GO" id="GO:0006099">
    <property type="term" value="P:tricarboxylic acid cycle"/>
    <property type="evidence" value="ECO:0007669"/>
    <property type="project" value="InterPro"/>
</dbReference>
<dbReference type="GO" id="GO:0006121">
    <property type="term" value="P:mitochondrial electron transport, succinate to ubiquinone"/>
    <property type="evidence" value="ECO:0007669"/>
    <property type="project" value="InterPro"/>
</dbReference>
<accession>A0A8H2SEJ6</accession>
<evidence type="ECO:0000313" key="3">
    <source>
        <dbReference type="EMBL" id="QXE44181.1"/>
    </source>
</evidence>
<geneLocation type="mitochondrion" evidence="3"/>
<feature type="transmembrane region" description="Helical" evidence="2">
    <location>
        <begin position="117"/>
        <end position="134"/>
    </location>
</feature>
<feature type="transmembrane region" description="Helical" evidence="2">
    <location>
        <begin position="67"/>
        <end position="87"/>
    </location>
</feature>
<dbReference type="PANTHER" id="PTHR36358:SF1">
    <property type="entry name" value="SUCCINATE DEHYDROGENASE SUBUNIT 4, MITOCHONDRIAL"/>
    <property type="match status" value="1"/>
</dbReference>
<dbReference type="InterPro" id="IPR044963">
    <property type="entry name" value="SDH4"/>
</dbReference>
<evidence type="ECO:0000256" key="2">
    <source>
        <dbReference type="SAM" id="Phobius"/>
    </source>
</evidence>
<organism evidence="3">
    <name type="scientific">Platycladus orientalis</name>
    <dbReference type="NCBI Taxonomy" id="58046"/>
    <lineage>
        <taxon>Eukaryota</taxon>
        <taxon>Viridiplantae</taxon>
        <taxon>Streptophyta</taxon>
        <taxon>Embryophyta</taxon>
        <taxon>Tracheophyta</taxon>
        <taxon>Spermatophyta</taxon>
        <taxon>Pinopsida</taxon>
        <taxon>Pinidae</taxon>
        <taxon>Conifers II</taxon>
        <taxon>Cupressales</taxon>
        <taxon>Cupressaceae</taxon>
        <taxon>Platycladus</taxon>
    </lineage>
</organism>
<keyword evidence="2" id="KW-0472">Membrane</keyword>
<gene>
    <name evidence="3" type="primary">sdh4</name>
</gene>
<feature type="region of interest" description="Disordered" evidence="1">
    <location>
        <begin position="141"/>
        <end position="171"/>
    </location>
</feature>
<proteinExistence type="predicted"/>
<dbReference type="EMBL" id="MW354402">
    <property type="protein sequence ID" value="QXE44181.1"/>
    <property type="molecule type" value="Genomic_DNA"/>
</dbReference>
<name>A0A8H2SEJ6_9CONI</name>
<sequence>MVLAFRRRGSVIPICLYPLVGRSTKGRILDRGGLGNDSLLAGRGRRGGLGYELFSGTEITRDRKRSLLFAASLLPLMIISDEVYLTLLPDIYSFRHIHAGIEEIMADHVHQGMTRNWISILLFSFFFIVMKDVFPFPSRFADDDEGAPASEPQHEPSSEPEPSSPQPLFPDDLFDEKVRIVGLGPIDDESGSEDSSGSDEDK</sequence>
<reference evidence="3" key="1">
    <citation type="submission" date="2020-12" db="EMBL/GenBank/DDBJ databases">
        <title>Both Conifer II and Gnetales are characterized by a high frequency of ancient mitochondrial gene transfer to the nuclear genome.</title>
        <authorList>
            <person name="Kan S.L."/>
            <person name="Shen T."/>
            <person name="Ran J.H."/>
            <person name="Wang X.Q."/>
        </authorList>
    </citation>
    <scope>NUCLEOTIDE SEQUENCE</scope>
</reference>